<keyword evidence="2 5" id="KW-0645">Protease</keyword>
<keyword evidence="3" id="KW-0378">Hydrolase</keyword>
<comment type="caution">
    <text evidence="5">The sequence shown here is derived from an EMBL/GenBank/DDBJ whole genome shotgun (WGS) entry which is preliminary data.</text>
</comment>
<evidence type="ECO:0000256" key="3">
    <source>
        <dbReference type="ARBA" id="ARBA00022801"/>
    </source>
</evidence>
<evidence type="ECO:0000313" key="5">
    <source>
        <dbReference type="EMBL" id="PON68878.1"/>
    </source>
</evidence>
<dbReference type="OrthoDB" id="1100833at2759"/>
<comment type="similarity">
    <text evidence="1">Belongs to the peptidase C48 family.</text>
</comment>
<dbReference type="SUPFAM" id="SSF54001">
    <property type="entry name" value="Cysteine proteinases"/>
    <property type="match status" value="1"/>
</dbReference>
<dbReference type="Proteomes" id="UP000237105">
    <property type="component" value="Unassembled WGS sequence"/>
</dbReference>
<accession>A0A2P5D6N2</accession>
<name>A0A2P5D6N2_PARAD</name>
<dbReference type="InterPro" id="IPR003653">
    <property type="entry name" value="Peptidase_C48_C"/>
</dbReference>
<dbReference type="GO" id="GO:0008234">
    <property type="term" value="F:cysteine-type peptidase activity"/>
    <property type="evidence" value="ECO:0007669"/>
    <property type="project" value="InterPro"/>
</dbReference>
<dbReference type="Gene3D" id="3.40.395.10">
    <property type="entry name" value="Adenoviral Proteinase, Chain A"/>
    <property type="match status" value="1"/>
</dbReference>
<evidence type="ECO:0000256" key="2">
    <source>
        <dbReference type="ARBA" id="ARBA00022670"/>
    </source>
</evidence>
<gene>
    <name evidence="5" type="ORF">PanWU01x14_091950</name>
</gene>
<feature type="domain" description="Ubiquitin-like protease family profile" evidence="4">
    <location>
        <begin position="11"/>
        <end position="94"/>
    </location>
</feature>
<proteinExistence type="inferred from homology"/>
<organism evidence="5 6">
    <name type="scientific">Parasponia andersonii</name>
    <name type="common">Sponia andersonii</name>
    <dbReference type="NCBI Taxonomy" id="3476"/>
    <lineage>
        <taxon>Eukaryota</taxon>
        <taxon>Viridiplantae</taxon>
        <taxon>Streptophyta</taxon>
        <taxon>Embryophyta</taxon>
        <taxon>Tracheophyta</taxon>
        <taxon>Spermatophyta</taxon>
        <taxon>Magnoliopsida</taxon>
        <taxon>eudicotyledons</taxon>
        <taxon>Gunneridae</taxon>
        <taxon>Pentapetalae</taxon>
        <taxon>rosids</taxon>
        <taxon>fabids</taxon>
        <taxon>Rosales</taxon>
        <taxon>Cannabaceae</taxon>
        <taxon>Parasponia</taxon>
    </lineage>
</organism>
<dbReference type="Pfam" id="PF02902">
    <property type="entry name" value="Peptidase_C48"/>
    <property type="match status" value="1"/>
</dbReference>
<sequence>MFKDSDLEQFLELFRWMIQYMMHQSNKFERYSNKMPELFICQRRHDIPQNHGSRDCEIYAIKHIEFHMTNKSLNNVNNDNIAFFKEKMACEIYNND</sequence>
<dbReference type="InterPro" id="IPR038765">
    <property type="entry name" value="Papain-like_cys_pep_sf"/>
</dbReference>
<evidence type="ECO:0000259" key="4">
    <source>
        <dbReference type="Pfam" id="PF02902"/>
    </source>
</evidence>
<reference evidence="6" key="1">
    <citation type="submission" date="2016-06" db="EMBL/GenBank/DDBJ databases">
        <title>Parallel loss of symbiosis genes in relatives of nitrogen-fixing non-legume Parasponia.</title>
        <authorList>
            <person name="Van Velzen R."/>
            <person name="Holmer R."/>
            <person name="Bu F."/>
            <person name="Rutten L."/>
            <person name="Van Zeijl A."/>
            <person name="Liu W."/>
            <person name="Santuari L."/>
            <person name="Cao Q."/>
            <person name="Sharma T."/>
            <person name="Shen D."/>
            <person name="Roswanjaya Y."/>
            <person name="Wardhani T."/>
            <person name="Kalhor M.S."/>
            <person name="Jansen J."/>
            <person name="Van den Hoogen J."/>
            <person name="Gungor B."/>
            <person name="Hartog M."/>
            <person name="Hontelez J."/>
            <person name="Verver J."/>
            <person name="Yang W.-C."/>
            <person name="Schijlen E."/>
            <person name="Repin R."/>
            <person name="Schilthuizen M."/>
            <person name="Schranz E."/>
            <person name="Heidstra R."/>
            <person name="Miyata K."/>
            <person name="Fedorova E."/>
            <person name="Kohlen W."/>
            <person name="Bisseling T."/>
            <person name="Smit S."/>
            <person name="Geurts R."/>
        </authorList>
    </citation>
    <scope>NUCLEOTIDE SEQUENCE [LARGE SCALE GENOMIC DNA]</scope>
    <source>
        <strain evidence="6">cv. WU1-14</strain>
    </source>
</reference>
<dbReference type="GO" id="GO:0006508">
    <property type="term" value="P:proteolysis"/>
    <property type="evidence" value="ECO:0007669"/>
    <property type="project" value="UniProtKB-KW"/>
</dbReference>
<evidence type="ECO:0000256" key="1">
    <source>
        <dbReference type="ARBA" id="ARBA00005234"/>
    </source>
</evidence>
<dbReference type="AlphaFoldDB" id="A0A2P5D6N2"/>
<protein>
    <submittedName>
        <fullName evidence="5">Ulp1 protease family, C-terminal catalytic domain containing protein</fullName>
    </submittedName>
</protein>
<dbReference type="EMBL" id="JXTB01000059">
    <property type="protein sequence ID" value="PON68878.1"/>
    <property type="molecule type" value="Genomic_DNA"/>
</dbReference>
<evidence type="ECO:0000313" key="6">
    <source>
        <dbReference type="Proteomes" id="UP000237105"/>
    </source>
</evidence>
<keyword evidence="6" id="KW-1185">Reference proteome</keyword>